<organism evidence="2 3">
    <name type="scientific">Pseudovirgaria hyperparasitica</name>
    <dbReference type="NCBI Taxonomy" id="470096"/>
    <lineage>
        <taxon>Eukaryota</taxon>
        <taxon>Fungi</taxon>
        <taxon>Dikarya</taxon>
        <taxon>Ascomycota</taxon>
        <taxon>Pezizomycotina</taxon>
        <taxon>Dothideomycetes</taxon>
        <taxon>Dothideomycetes incertae sedis</taxon>
        <taxon>Acrospermales</taxon>
        <taxon>Acrospermaceae</taxon>
        <taxon>Pseudovirgaria</taxon>
    </lineage>
</organism>
<feature type="domain" description="Calcineurin-like phosphoesterase" evidence="1">
    <location>
        <begin position="56"/>
        <end position="244"/>
    </location>
</feature>
<dbReference type="InterPro" id="IPR029052">
    <property type="entry name" value="Metallo-depent_PP-like"/>
</dbReference>
<dbReference type="RefSeq" id="XP_033603828.1">
    <property type="nucleotide sequence ID" value="XM_033740275.1"/>
</dbReference>
<dbReference type="AlphaFoldDB" id="A0A6A6WI95"/>
<dbReference type="InterPro" id="IPR051693">
    <property type="entry name" value="UPF0046_metallophosphoest"/>
</dbReference>
<gene>
    <name evidence="2" type="ORF">EJ05DRAFT_262611</name>
</gene>
<accession>A0A6A6WI95</accession>
<dbReference type="PANTHER" id="PTHR12905">
    <property type="entry name" value="METALLOPHOSPHOESTERASE"/>
    <property type="match status" value="1"/>
</dbReference>
<protein>
    <submittedName>
        <fullName evidence="2">Phosphoric ester hydrolase-like protein</fullName>
    </submittedName>
</protein>
<sequence length="332" mass="36945">MHSAIVLYPSFKAPLPFERPSLVYLLLTCPVRLILYTIYHIQNSLRATLSPDTQPIRIVCISDTHDLQITDLPAGDILIHAGDLTNDGSTQSLQTQISWIASLPYHHKIVIAGNHDTYLDPRTRPSLSSAQRSASLDWKGIRYLQHSSTTITIKSASSLSRSLRIYGAPQIPACGPRESFAFQYEPRLDAWSGTVPSDTDVLVTHSPPQHHRDISLPEGLGCRYLLREVARVRPMLHVFGHVHWGAGMEMCWWDEAQRAYERGMEREIGWTRGLLDFGLWIEVVRVLAYGVTAVLWGQVWGGAEGRATKMVNSGVVKGSTGTLSGRVSVVDI</sequence>
<dbReference type="OrthoDB" id="630188at2759"/>
<evidence type="ECO:0000313" key="3">
    <source>
        <dbReference type="Proteomes" id="UP000799437"/>
    </source>
</evidence>
<proteinExistence type="predicted"/>
<dbReference type="CDD" id="cd07379">
    <property type="entry name" value="MPP_239FB"/>
    <property type="match status" value="1"/>
</dbReference>
<dbReference type="InterPro" id="IPR004843">
    <property type="entry name" value="Calcineurin-like_PHP"/>
</dbReference>
<keyword evidence="2" id="KW-0378">Hydrolase</keyword>
<name>A0A6A6WI95_9PEZI</name>
<dbReference type="Pfam" id="PF00149">
    <property type="entry name" value="Metallophos"/>
    <property type="match status" value="1"/>
</dbReference>
<dbReference type="SUPFAM" id="SSF56300">
    <property type="entry name" value="Metallo-dependent phosphatases"/>
    <property type="match status" value="1"/>
</dbReference>
<dbReference type="GO" id="GO:0016787">
    <property type="term" value="F:hydrolase activity"/>
    <property type="evidence" value="ECO:0007669"/>
    <property type="project" value="UniProtKB-KW"/>
</dbReference>
<dbReference type="PANTHER" id="PTHR12905:SF18">
    <property type="entry name" value="ESTER HYDROLASE, PUTATIVE (AFU_ORTHOLOGUE AFUA_4G03130)-RELATED"/>
    <property type="match status" value="1"/>
</dbReference>
<dbReference type="Gene3D" id="3.60.21.10">
    <property type="match status" value="1"/>
</dbReference>
<evidence type="ECO:0000259" key="1">
    <source>
        <dbReference type="Pfam" id="PF00149"/>
    </source>
</evidence>
<keyword evidence="3" id="KW-1185">Reference proteome</keyword>
<dbReference type="GeneID" id="54481329"/>
<dbReference type="Proteomes" id="UP000799437">
    <property type="component" value="Unassembled WGS sequence"/>
</dbReference>
<dbReference type="EMBL" id="ML996567">
    <property type="protein sequence ID" value="KAF2761377.1"/>
    <property type="molecule type" value="Genomic_DNA"/>
</dbReference>
<evidence type="ECO:0000313" key="2">
    <source>
        <dbReference type="EMBL" id="KAF2761377.1"/>
    </source>
</evidence>
<reference evidence="2" key="1">
    <citation type="journal article" date="2020" name="Stud. Mycol.">
        <title>101 Dothideomycetes genomes: a test case for predicting lifestyles and emergence of pathogens.</title>
        <authorList>
            <person name="Haridas S."/>
            <person name="Albert R."/>
            <person name="Binder M."/>
            <person name="Bloem J."/>
            <person name="Labutti K."/>
            <person name="Salamov A."/>
            <person name="Andreopoulos B."/>
            <person name="Baker S."/>
            <person name="Barry K."/>
            <person name="Bills G."/>
            <person name="Bluhm B."/>
            <person name="Cannon C."/>
            <person name="Castanera R."/>
            <person name="Culley D."/>
            <person name="Daum C."/>
            <person name="Ezra D."/>
            <person name="Gonzalez J."/>
            <person name="Henrissat B."/>
            <person name="Kuo A."/>
            <person name="Liang C."/>
            <person name="Lipzen A."/>
            <person name="Lutzoni F."/>
            <person name="Magnuson J."/>
            <person name="Mondo S."/>
            <person name="Nolan M."/>
            <person name="Ohm R."/>
            <person name="Pangilinan J."/>
            <person name="Park H.-J."/>
            <person name="Ramirez L."/>
            <person name="Alfaro M."/>
            <person name="Sun H."/>
            <person name="Tritt A."/>
            <person name="Yoshinaga Y."/>
            <person name="Zwiers L.-H."/>
            <person name="Turgeon B."/>
            <person name="Goodwin S."/>
            <person name="Spatafora J."/>
            <person name="Crous P."/>
            <person name="Grigoriev I."/>
        </authorList>
    </citation>
    <scope>NUCLEOTIDE SEQUENCE</scope>
    <source>
        <strain evidence="2">CBS 121739</strain>
    </source>
</reference>